<organism evidence="5 6">
    <name type="scientific">Sulfobacillus benefaciens</name>
    <dbReference type="NCBI Taxonomy" id="453960"/>
    <lineage>
        <taxon>Bacteria</taxon>
        <taxon>Bacillati</taxon>
        <taxon>Bacillota</taxon>
        <taxon>Clostridia</taxon>
        <taxon>Eubacteriales</taxon>
        <taxon>Clostridiales Family XVII. Incertae Sedis</taxon>
        <taxon>Sulfobacillus</taxon>
    </lineage>
</organism>
<evidence type="ECO:0000259" key="3">
    <source>
        <dbReference type="Pfam" id="PF01408"/>
    </source>
</evidence>
<evidence type="ECO:0000313" key="6">
    <source>
        <dbReference type="Proteomes" id="UP000242699"/>
    </source>
</evidence>
<proteinExistence type="inferred from homology"/>
<comment type="caution">
    <text evidence="5">The sequence shown here is derived from an EMBL/GenBank/DDBJ whole genome shotgun (WGS) entry which is preliminary data.</text>
</comment>
<dbReference type="PANTHER" id="PTHR22604:SF105">
    <property type="entry name" value="TRANS-1,2-DIHYDROBENZENE-1,2-DIOL DEHYDROGENASE"/>
    <property type="match status" value="1"/>
</dbReference>
<evidence type="ECO:0008006" key="7">
    <source>
        <dbReference type="Google" id="ProtNLM"/>
    </source>
</evidence>
<dbReference type="InterPro" id="IPR055170">
    <property type="entry name" value="GFO_IDH_MocA-like_dom"/>
</dbReference>
<evidence type="ECO:0000259" key="4">
    <source>
        <dbReference type="Pfam" id="PF22725"/>
    </source>
</evidence>
<dbReference type="SUPFAM" id="SSF55347">
    <property type="entry name" value="Glyceraldehyde-3-phosphate dehydrogenase-like, C-terminal domain"/>
    <property type="match status" value="1"/>
</dbReference>
<feature type="domain" description="GFO/IDH/MocA-like oxidoreductase" evidence="4">
    <location>
        <begin position="132"/>
        <end position="249"/>
    </location>
</feature>
<dbReference type="SUPFAM" id="SSF51735">
    <property type="entry name" value="NAD(P)-binding Rossmann-fold domains"/>
    <property type="match status" value="1"/>
</dbReference>
<dbReference type="Proteomes" id="UP000242699">
    <property type="component" value="Unassembled WGS sequence"/>
</dbReference>
<dbReference type="Gene3D" id="3.30.360.10">
    <property type="entry name" value="Dihydrodipicolinate Reductase, domain 2"/>
    <property type="match status" value="1"/>
</dbReference>
<dbReference type="Pfam" id="PF01408">
    <property type="entry name" value="GFO_IDH_MocA"/>
    <property type="match status" value="1"/>
</dbReference>
<evidence type="ECO:0000256" key="1">
    <source>
        <dbReference type="ARBA" id="ARBA00010928"/>
    </source>
</evidence>
<evidence type="ECO:0000256" key="2">
    <source>
        <dbReference type="ARBA" id="ARBA00023002"/>
    </source>
</evidence>
<dbReference type="GO" id="GO:0000166">
    <property type="term" value="F:nucleotide binding"/>
    <property type="evidence" value="ECO:0007669"/>
    <property type="project" value="InterPro"/>
</dbReference>
<dbReference type="InterPro" id="IPR050984">
    <property type="entry name" value="Gfo/Idh/MocA_domain"/>
</dbReference>
<dbReference type="EMBL" id="PXYT01000011">
    <property type="protein sequence ID" value="PSR30341.1"/>
    <property type="molecule type" value="Genomic_DNA"/>
</dbReference>
<name>A0A2T2X762_9FIRM</name>
<reference evidence="5 6" key="1">
    <citation type="journal article" date="2014" name="BMC Genomics">
        <title>Comparison of environmental and isolate Sulfobacillus genomes reveals diverse carbon, sulfur, nitrogen, and hydrogen metabolisms.</title>
        <authorList>
            <person name="Justice N.B."/>
            <person name="Norman A."/>
            <person name="Brown C.T."/>
            <person name="Singh A."/>
            <person name="Thomas B.C."/>
            <person name="Banfield J.F."/>
        </authorList>
    </citation>
    <scope>NUCLEOTIDE SEQUENCE [LARGE SCALE GENOMIC DNA]</scope>
    <source>
        <strain evidence="5">AMDSBA1</strain>
    </source>
</reference>
<keyword evidence="2" id="KW-0560">Oxidoreductase</keyword>
<dbReference type="InterPro" id="IPR000683">
    <property type="entry name" value="Gfo/Idh/MocA-like_OxRdtase_N"/>
</dbReference>
<protein>
    <recommendedName>
        <fullName evidence="7">Gfo/Idh/MocA family oxidoreductase</fullName>
    </recommendedName>
</protein>
<comment type="similarity">
    <text evidence="1">Belongs to the Gfo/Idh/MocA family.</text>
</comment>
<accession>A0A2T2X762</accession>
<dbReference type="Pfam" id="PF22725">
    <property type="entry name" value="GFO_IDH_MocA_C3"/>
    <property type="match status" value="1"/>
</dbReference>
<dbReference type="Gene3D" id="3.40.50.720">
    <property type="entry name" value="NAD(P)-binding Rossmann-like Domain"/>
    <property type="match status" value="1"/>
</dbReference>
<dbReference type="GO" id="GO:0016491">
    <property type="term" value="F:oxidoreductase activity"/>
    <property type="evidence" value="ECO:0007669"/>
    <property type="project" value="UniProtKB-KW"/>
</dbReference>
<dbReference type="PANTHER" id="PTHR22604">
    <property type="entry name" value="OXIDOREDUCTASES"/>
    <property type="match status" value="1"/>
</dbReference>
<gene>
    <name evidence="5" type="ORF">C7B43_06390</name>
</gene>
<dbReference type="AlphaFoldDB" id="A0A2T2X762"/>
<sequence length="333" mass="37461">MDTVRWGILGTAGIAHGAFLPALREVQGGVAWRVGSRDLGRAQVFARENGVLHASGSYQSVLDDDQVDAFYIPLPNHLHYEWAMAAMNTGKPILCEKPLTGSLERTRDIVRGARERGALLWEAYAFQFQPQWQRVRQLITEGAIGELEEIHGTFNTQLHGEQDVRWVKAYDGGAFNDLGCYPVHVTQLLMKSLPDHVVARAQMREEVDEAVWAALTYPGDATMQLLMNVSFCRRYDTFTRFVGTEGEIRVDKMYHPGVRDCVELLQKDRVIREFTMKGQLSFTDMISHIHQVMRHEAEPTQLVTEVGLATAEAMELVRSQWTVADSARSDGGT</sequence>
<feature type="domain" description="Gfo/Idh/MocA-like oxidoreductase N-terminal" evidence="3">
    <location>
        <begin position="4"/>
        <end position="123"/>
    </location>
</feature>
<dbReference type="InterPro" id="IPR036291">
    <property type="entry name" value="NAD(P)-bd_dom_sf"/>
</dbReference>
<evidence type="ECO:0000313" key="5">
    <source>
        <dbReference type="EMBL" id="PSR30341.1"/>
    </source>
</evidence>